<dbReference type="PANTHER" id="PTHR31516:SF17">
    <property type="entry name" value="STABILIZER OF AXONEMAL MICROTUBULES 2"/>
    <property type="match status" value="1"/>
</dbReference>
<gene>
    <name evidence="3" type="ORF">GSPATT00019265001</name>
</gene>
<dbReference type="GO" id="GO:0005856">
    <property type="term" value="C:cytoskeleton"/>
    <property type="evidence" value="ECO:0000318"/>
    <property type="project" value="GO_Central"/>
</dbReference>
<reference evidence="3 4" key="1">
    <citation type="journal article" date="2006" name="Nature">
        <title>Global trends of whole-genome duplications revealed by the ciliate Paramecium tetraurelia.</title>
        <authorList>
            <consortium name="Genoscope"/>
            <person name="Aury J.-M."/>
            <person name="Jaillon O."/>
            <person name="Duret L."/>
            <person name="Noel B."/>
            <person name="Jubin C."/>
            <person name="Porcel B.M."/>
            <person name="Segurens B."/>
            <person name="Daubin V."/>
            <person name="Anthouard V."/>
            <person name="Aiach N."/>
            <person name="Arnaiz O."/>
            <person name="Billaut A."/>
            <person name="Beisson J."/>
            <person name="Blanc I."/>
            <person name="Bouhouche K."/>
            <person name="Camara F."/>
            <person name="Duharcourt S."/>
            <person name="Guigo R."/>
            <person name="Gogendeau D."/>
            <person name="Katinka M."/>
            <person name="Keller A.-M."/>
            <person name="Kissmehl R."/>
            <person name="Klotz C."/>
            <person name="Koll F."/>
            <person name="Le Moue A."/>
            <person name="Lepere C."/>
            <person name="Malinsky S."/>
            <person name="Nowacki M."/>
            <person name="Nowak J.K."/>
            <person name="Plattner H."/>
            <person name="Poulain J."/>
            <person name="Ruiz F."/>
            <person name="Serrano V."/>
            <person name="Zagulski M."/>
            <person name="Dessen P."/>
            <person name="Betermier M."/>
            <person name="Weissenbach J."/>
            <person name="Scarpelli C."/>
            <person name="Schachter V."/>
            <person name="Sperling L."/>
            <person name="Meyer E."/>
            <person name="Cohen J."/>
            <person name="Wincker P."/>
        </authorList>
    </citation>
    <scope>NUCLEOTIDE SEQUENCE [LARGE SCALE GENOMIC DNA]</scope>
    <source>
        <strain evidence="3 4">Stock d4-2</strain>
    </source>
</reference>
<comment type="similarity">
    <text evidence="1">Belongs to the FAM154 family.</text>
</comment>
<organism evidence="3 4">
    <name type="scientific">Paramecium tetraurelia</name>
    <dbReference type="NCBI Taxonomy" id="5888"/>
    <lineage>
        <taxon>Eukaryota</taxon>
        <taxon>Sar</taxon>
        <taxon>Alveolata</taxon>
        <taxon>Ciliophora</taxon>
        <taxon>Intramacronucleata</taxon>
        <taxon>Oligohymenophorea</taxon>
        <taxon>Peniculida</taxon>
        <taxon>Parameciidae</taxon>
        <taxon>Paramecium</taxon>
    </lineage>
</organism>
<dbReference type="GeneID" id="5038728"/>
<dbReference type="AlphaFoldDB" id="A0DR81"/>
<dbReference type="EMBL" id="CT868541">
    <property type="protein sequence ID" value="CAK85548.1"/>
    <property type="molecule type" value="Genomic_DNA"/>
</dbReference>
<dbReference type="InterPro" id="IPR033336">
    <property type="entry name" value="SAXO1/2"/>
</dbReference>
<dbReference type="OrthoDB" id="286457at2759"/>
<proteinExistence type="inferred from homology"/>
<dbReference type="KEGG" id="ptm:GSPATT00019265001"/>
<evidence type="ECO:0000313" key="4">
    <source>
        <dbReference type="Proteomes" id="UP000000600"/>
    </source>
</evidence>
<dbReference type="PANTHER" id="PTHR31516">
    <property type="entry name" value="STABILIZER OF AXONEMAL MICROTUBULES 2"/>
    <property type="match status" value="1"/>
</dbReference>
<keyword evidence="4" id="KW-1185">Reference proteome</keyword>
<evidence type="ECO:0008006" key="5">
    <source>
        <dbReference type="Google" id="ProtNLM"/>
    </source>
</evidence>
<evidence type="ECO:0000256" key="2">
    <source>
        <dbReference type="SAM" id="MobiDB-lite"/>
    </source>
</evidence>
<dbReference type="HOGENOM" id="CLU_659665_0_0_1"/>
<feature type="region of interest" description="Disordered" evidence="2">
    <location>
        <begin position="66"/>
        <end position="96"/>
    </location>
</feature>
<feature type="compositionally biased region" description="Polar residues" evidence="2">
    <location>
        <begin position="68"/>
        <end position="82"/>
    </location>
</feature>
<protein>
    <recommendedName>
        <fullName evidence="5">STOP protein</fullName>
    </recommendedName>
</protein>
<evidence type="ECO:0000313" key="3">
    <source>
        <dbReference type="EMBL" id="CAK85548.1"/>
    </source>
</evidence>
<feature type="compositionally biased region" description="Basic and acidic residues" evidence="2">
    <location>
        <begin position="84"/>
        <end position="96"/>
    </location>
</feature>
<dbReference type="Proteomes" id="UP000000600">
    <property type="component" value="Unassembled WGS sequence"/>
</dbReference>
<accession>A0DR81</accession>
<name>A0DR81_PARTE</name>
<dbReference type="GO" id="GO:0008017">
    <property type="term" value="F:microtubule binding"/>
    <property type="evidence" value="ECO:0000318"/>
    <property type="project" value="GO_Central"/>
</dbReference>
<dbReference type="RefSeq" id="XP_001452945.1">
    <property type="nucleotide sequence ID" value="XM_001452908.1"/>
</dbReference>
<dbReference type="InParanoid" id="A0DR81"/>
<dbReference type="OMA" id="YQDSFAN"/>
<sequence length="417" mass="48700">MSSQGCKNTKLYTFQSNNSQNFTNKPRLVKYQVLRKQTGLGSRIIRQPDNNVEEQIIETCKSLMQARPDTQQSKQKSGTQVVQERPETREKAASRLRTPKSESLLRFKSQENLIEDFQPINQQYNYVDEIPLDHPIWKLILPDIQSVNIPKLINDNPDYFHHQLGFCACYKCECGQCKCNFSKTCKLNYSSSQNTVYGKDFLHKQTGFNALRPLNQTYYSTQFCNQKPIDQQSLHQVTYLKSIQTSYKQFKVPVQEMLRPQSQEHRGDFLGNSSYKTQFKFWGPPETAHFKRPVHQSVSDQIPFTAQSLYQDSFANKPYQKPSDSLKMVTELTPLPTGQPFVSQSQTQLAYQPFRIQKNPKLESDKINDYGRSPKYDTQYKSLVNTEYTPKRQRYCPAKEYIAHYQQRALQKLKQQQ</sequence>
<evidence type="ECO:0000256" key="1">
    <source>
        <dbReference type="ARBA" id="ARBA00008738"/>
    </source>
</evidence>